<evidence type="ECO:0000256" key="6">
    <source>
        <dbReference type="ARBA" id="ARBA00023136"/>
    </source>
</evidence>
<dbReference type="InterPro" id="IPR044878">
    <property type="entry name" value="UbiA_sf"/>
</dbReference>
<keyword evidence="5" id="KW-0350">Heme biosynthesis</keyword>
<evidence type="ECO:0000256" key="3">
    <source>
        <dbReference type="ARBA" id="ARBA00022692"/>
    </source>
</evidence>
<dbReference type="PANTHER" id="PTHR43448">
    <property type="entry name" value="PROTOHEME IX FARNESYLTRANSFERASE, MITOCHONDRIAL"/>
    <property type="match status" value="1"/>
</dbReference>
<evidence type="ECO:0000313" key="10">
    <source>
        <dbReference type="Proteomes" id="UP000017836"/>
    </source>
</evidence>
<dbReference type="PANTHER" id="PTHR43448:SF2">
    <property type="entry name" value="PROTOHEME IX FARNESYLTRANSFERASE, MITOCHONDRIAL"/>
    <property type="match status" value="1"/>
</dbReference>
<dbReference type="KEGG" id="atr:18430872"/>
<dbReference type="Gene3D" id="1.10.357.140">
    <property type="entry name" value="UbiA prenyltransferase"/>
    <property type="match status" value="1"/>
</dbReference>
<feature type="transmembrane region" description="Helical" evidence="8">
    <location>
        <begin position="310"/>
        <end position="330"/>
    </location>
</feature>
<evidence type="ECO:0000256" key="2">
    <source>
        <dbReference type="ARBA" id="ARBA00022679"/>
    </source>
</evidence>
<evidence type="ECO:0000256" key="4">
    <source>
        <dbReference type="ARBA" id="ARBA00022989"/>
    </source>
</evidence>
<dbReference type="EMBL" id="KI394485">
    <property type="protein sequence ID" value="ERN02752.1"/>
    <property type="molecule type" value="Genomic_DNA"/>
</dbReference>
<dbReference type="OMA" id="GCMVLHS"/>
<sequence length="461" mass="49748">MFRKKLFFRVCSKNSLFFAPISAVSEVNGIREGLFLSHLHSASGGIASNVNPSNLGFPNDIGTGFSANSFKLASPRVAERRNVSSLTTLSPLDFESKVREIGDSARHYGRCYWELSKARLSMLVVATSGAGFVLGSDIVIDFAGLCWTCAGTMMVAASANSLNQVFEITNDAKMKRTMKRPLPAGRLSVPHAVSWASAVGVGGATILACKANMLAAGLAASNLALYAFVYTPLKQLHPINTWVGAVVGAIPPLLGWAAAAGQVSPGAMILPAALYFWQIPHFMALAYFCRNDYAVGGFRMFSLADPSGERTSLVALRNCLYLLPVGFLAYDWSITSASFFLESVILTSCMSAAALSFYLNRTTKNARRMFHASLLYLPIFMAGLLLHRLPNTQNENRIDNNAVLAELSSTGAKMLTNKTNNKNQIKLRKSSQSGSARPPVAYASVAPFPFLPAPLYLSRDL</sequence>
<feature type="transmembrane region" description="Helical" evidence="8">
    <location>
        <begin position="267"/>
        <end position="289"/>
    </location>
</feature>
<keyword evidence="3 8" id="KW-0812">Transmembrane</keyword>
<evidence type="ECO:0000256" key="8">
    <source>
        <dbReference type="SAM" id="Phobius"/>
    </source>
</evidence>
<dbReference type="HOGENOM" id="CLU_029631_1_0_1"/>
<organism evidence="9 10">
    <name type="scientific">Amborella trichopoda</name>
    <dbReference type="NCBI Taxonomy" id="13333"/>
    <lineage>
        <taxon>Eukaryota</taxon>
        <taxon>Viridiplantae</taxon>
        <taxon>Streptophyta</taxon>
        <taxon>Embryophyta</taxon>
        <taxon>Tracheophyta</taxon>
        <taxon>Spermatophyta</taxon>
        <taxon>Magnoliopsida</taxon>
        <taxon>Amborellales</taxon>
        <taxon>Amborellaceae</taxon>
        <taxon>Amborella</taxon>
    </lineage>
</organism>
<feature type="transmembrane region" description="Helical" evidence="8">
    <location>
        <begin position="336"/>
        <end position="358"/>
    </location>
</feature>
<dbReference type="GO" id="GO:0006784">
    <property type="term" value="P:heme A biosynthetic process"/>
    <property type="evidence" value="ECO:0000318"/>
    <property type="project" value="GO_Central"/>
</dbReference>
<dbReference type="OrthoDB" id="5211at2759"/>
<protein>
    <recommendedName>
        <fullName evidence="7">Heme O synthase</fullName>
    </recommendedName>
</protein>
<evidence type="ECO:0000256" key="7">
    <source>
        <dbReference type="ARBA" id="ARBA00030253"/>
    </source>
</evidence>
<dbReference type="Gramene" id="ERN02752">
    <property type="protein sequence ID" value="ERN02752"/>
    <property type="gene ID" value="AMTR_s00086p00025730"/>
</dbReference>
<dbReference type="CDD" id="cd13957">
    <property type="entry name" value="PT_UbiA_Cox10"/>
    <property type="match status" value="1"/>
</dbReference>
<dbReference type="AlphaFoldDB" id="W1NYT0"/>
<accession>W1NYT0</accession>
<feature type="transmembrane region" description="Helical" evidence="8">
    <location>
        <begin position="242"/>
        <end position="261"/>
    </location>
</feature>
<dbReference type="GO" id="GO:0016020">
    <property type="term" value="C:membrane"/>
    <property type="evidence" value="ECO:0007669"/>
    <property type="project" value="UniProtKB-SubCell"/>
</dbReference>
<evidence type="ECO:0000256" key="5">
    <source>
        <dbReference type="ARBA" id="ARBA00023133"/>
    </source>
</evidence>
<dbReference type="NCBIfam" id="TIGR01473">
    <property type="entry name" value="cyoE_ctaB"/>
    <property type="match status" value="1"/>
</dbReference>
<dbReference type="InterPro" id="IPR000537">
    <property type="entry name" value="UbiA_prenyltransferase"/>
</dbReference>
<evidence type="ECO:0000313" key="9">
    <source>
        <dbReference type="EMBL" id="ERN02752.1"/>
    </source>
</evidence>
<gene>
    <name evidence="9" type="ORF">AMTR_s00086p00025730</name>
</gene>
<dbReference type="eggNOG" id="KOG1380">
    <property type="taxonomic scope" value="Eukaryota"/>
</dbReference>
<evidence type="ECO:0000256" key="1">
    <source>
        <dbReference type="ARBA" id="ARBA00004141"/>
    </source>
</evidence>
<proteinExistence type="inferred from homology"/>
<dbReference type="FunFam" id="1.10.357.140:FF:000006">
    <property type="entry name" value="Protoheme IX farnesyltransferase, mitochondrial"/>
    <property type="match status" value="1"/>
</dbReference>
<dbReference type="Pfam" id="PF01040">
    <property type="entry name" value="UbiA"/>
    <property type="match status" value="1"/>
</dbReference>
<reference evidence="10" key="1">
    <citation type="journal article" date="2013" name="Science">
        <title>The Amborella genome and the evolution of flowering plants.</title>
        <authorList>
            <consortium name="Amborella Genome Project"/>
        </authorList>
    </citation>
    <scope>NUCLEOTIDE SEQUENCE [LARGE SCALE GENOMIC DNA]</scope>
</reference>
<keyword evidence="2" id="KW-0808">Transferase</keyword>
<keyword evidence="4 8" id="KW-1133">Transmembrane helix</keyword>
<name>W1NYT0_AMBTC</name>
<dbReference type="GO" id="GO:0005739">
    <property type="term" value="C:mitochondrion"/>
    <property type="evidence" value="ECO:0000318"/>
    <property type="project" value="GO_Central"/>
</dbReference>
<keyword evidence="6 8" id="KW-0472">Membrane</keyword>
<feature type="transmembrane region" description="Helical" evidence="8">
    <location>
        <begin position="213"/>
        <end position="230"/>
    </location>
</feature>
<dbReference type="STRING" id="13333.W1NYT0"/>
<keyword evidence="10" id="KW-1185">Reference proteome</keyword>
<dbReference type="GO" id="GO:0008495">
    <property type="term" value="F:protoheme IX farnesyltransferase activity"/>
    <property type="evidence" value="ECO:0000318"/>
    <property type="project" value="GO_Central"/>
</dbReference>
<dbReference type="HAMAP" id="MF_00154">
    <property type="entry name" value="CyoE_CtaB"/>
    <property type="match status" value="1"/>
</dbReference>
<dbReference type="Proteomes" id="UP000017836">
    <property type="component" value="Unassembled WGS sequence"/>
</dbReference>
<comment type="subcellular location">
    <subcellularLocation>
        <location evidence="1">Membrane</location>
        <topology evidence="1">Multi-pass membrane protein</topology>
    </subcellularLocation>
</comment>
<feature type="transmembrane region" description="Helical" evidence="8">
    <location>
        <begin position="120"/>
        <end position="136"/>
    </location>
</feature>
<feature type="transmembrane region" description="Helical" evidence="8">
    <location>
        <begin position="142"/>
        <end position="166"/>
    </location>
</feature>
<dbReference type="InterPro" id="IPR006369">
    <property type="entry name" value="Protohaem_IX_farnesylTrfase"/>
</dbReference>
<feature type="transmembrane region" description="Helical" evidence="8">
    <location>
        <begin position="187"/>
        <end position="207"/>
    </location>
</feature>